<proteinExistence type="predicted"/>
<dbReference type="EMBL" id="AP014936">
    <property type="protein sequence ID" value="BAU48030.1"/>
    <property type="molecule type" value="Genomic_DNA"/>
</dbReference>
<evidence type="ECO:0000259" key="1">
    <source>
        <dbReference type="Pfam" id="PF00534"/>
    </source>
</evidence>
<feature type="domain" description="Glycosyl transferase family 1" evidence="1">
    <location>
        <begin position="212"/>
        <end position="366"/>
    </location>
</feature>
<evidence type="ECO:0000313" key="2">
    <source>
        <dbReference type="EMBL" id="BAU48030.1"/>
    </source>
</evidence>
<keyword evidence="3" id="KW-1185">Reference proteome</keyword>
<keyword evidence="2" id="KW-0808">Transferase</keyword>
<accession>A0A1B4V390</accession>
<protein>
    <submittedName>
        <fullName evidence="2">Glycosyl transferase</fullName>
    </submittedName>
</protein>
<dbReference type="Pfam" id="PF00534">
    <property type="entry name" value="Glycos_transf_1"/>
    <property type="match status" value="1"/>
</dbReference>
<dbReference type="Proteomes" id="UP000218899">
    <property type="component" value="Chromosome"/>
</dbReference>
<dbReference type="Gene3D" id="3.40.50.2000">
    <property type="entry name" value="Glycogen Phosphorylase B"/>
    <property type="match status" value="2"/>
</dbReference>
<dbReference type="AlphaFoldDB" id="A0A1B4V390"/>
<evidence type="ECO:0000313" key="3">
    <source>
        <dbReference type="Proteomes" id="UP000218899"/>
    </source>
</evidence>
<dbReference type="GO" id="GO:0016757">
    <property type="term" value="F:glycosyltransferase activity"/>
    <property type="evidence" value="ECO:0007669"/>
    <property type="project" value="InterPro"/>
</dbReference>
<dbReference type="OrthoDB" id="4611853at2"/>
<dbReference type="InterPro" id="IPR001296">
    <property type="entry name" value="Glyco_trans_1"/>
</dbReference>
<sequence>MTSVRPLFRKLVVISRAGWILEGGEKRFQDNDGRYLDGLARFFEQVIIIAREFANDGTTVNYGFRFSSHNIQLVHGMESLIVSRPFRTLARIWKAMFEIAGADVVFSFVNTARGSVYLLLARILGKKTIAYCGTDRDALFRSEGRSRVQRHLFLWLEHLAMHHAHLRVVTGPRLFAKYKPHGLTTMTAPVSPLLTFASPARELPTYGSARPFRLLCVAHLRRQKNLECILEAAKLLQQSGADFYLTIVGDGDRRRALEALTSELGLEDRVRFHGYVNNPQELARLYESHEFFLFASTVEGFPRAIWEAIHFELYVVCVKVGGIEELFGNGEVQIVPYPDPKLLASSIVEATRHPKTTRTATESAKRKMRSLFPQDAINQIEEFLIALKAQ</sequence>
<name>A0A1B4V390_9GAMM</name>
<dbReference type="RefSeq" id="WP_096460582.1">
    <property type="nucleotide sequence ID" value="NZ_AP014936.1"/>
</dbReference>
<gene>
    <name evidence="2" type="ORF">SVA_1468</name>
</gene>
<dbReference type="InterPro" id="IPR050194">
    <property type="entry name" value="Glycosyltransferase_grp1"/>
</dbReference>
<reference evidence="2 3" key="1">
    <citation type="submission" date="2015-08" db="EMBL/GenBank/DDBJ databases">
        <title>Complete genome sequence of Sulfurifustis variabilis.</title>
        <authorList>
            <person name="Miura A."/>
            <person name="Kojima H."/>
            <person name="Fukui M."/>
        </authorList>
    </citation>
    <scope>NUCLEOTIDE SEQUENCE [LARGE SCALE GENOMIC DNA]</scope>
    <source>
        <strain evidence="3">skN76</strain>
    </source>
</reference>
<dbReference type="PANTHER" id="PTHR45947">
    <property type="entry name" value="SULFOQUINOVOSYL TRANSFERASE SQD2"/>
    <property type="match status" value="1"/>
</dbReference>
<dbReference type="PANTHER" id="PTHR45947:SF3">
    <property type="entry name" value="SULFOQUINOVOSYL TRANSFERASE SQD2"/>
    <property type="match status" value="1"/>
</dbReference>
<dbReference type="KEGG" id="sva:SVA_1468"/>
<organism evidence="2 3">
    <name type="scientific">Sulfurifustis variabilis</name>
    <dbReference type="NCBI Taxonomy" id="1675686"/>
    <lineage>
        <taxon>Bacteria</taxon>
        <taxon>Pseudomonadati</taxon>
        <taxon>Pseudomonadota</taxon>
        <taxon>Gammaproteobacteria</taxon>
        <taxon>Acidiferrobacterales</taxon>
        <taxon>Acidiferrobacteraceae</taxon>
        <taxon>Sulfurifustis</taxon>
    </lineage>
</organism>
<dbReference type="SUPFAM" id="SSF53756">
    <property type="entry name" value="UDP-Glycosyltransferase/glycogen phosphorylase"/>
    <property type="match status" value="1"/>
</dbReference>